<dbReference type="Proteomes" id="UP000079169">
    <property type="component" value="Unplaced"/>
</dbReference>
<feature type="compositionally biased region" description="Basic and acidic residues" evidence="1">
    <location>
        <begin position="475"/>
        <end position="521"/>
    </location>
</feature>
<evidence type="ECO:0000313" key="3">
    <source>
        <dbReference type="RefSeq" id="XP_026683654.1"/>
    </source>
</evidence>
<protein>
    <submittedName>
        <fullName evidence="3">Uncharacterized protein LOC103515037</fullName>
    </submittedName>
</protein>
<feature type="compositionally biased region" description="Basic and acidic residues" evidence="1">
    <location>
        <begin position="213"/>
        <end position="245"/>
    </location>
</feature>
<accession>A0A3Q0J587</accession>
<evidence type="ECO:0000256" key="1">
    <source>
        <dbReference type="SAM" id="MobiDB-lite"/>
    </source>
</evidence>
<dbReference type="AlphaFoldDB" id="A0A3Q0J587"/>
<dbReference type="PaxDb" id="121845-A0A3Q0J587"/>
<evidence type="ECO:0000313" key="2">
    <source>
        <dbReference type="Proteomes" id="UP000079169"/>
    </source>
</evidence>
<feature type="region of interest" description="Disordered" evidence="1">
    <location>
        <begin position="340"/>
        <end position="650"/>
    </location>
</feature>
<name>A0A3Q0J587_DIACI</name>
<organism evidence="2 3">
    <name type="scientific">Diaphorina citri</name>
    <name type="common">Asian citrus psyllid</name>
    <dbReference type="NCBI Taxonomy" id="121845"/>
    <lineage>
        <taxon>Eukaryota</taxon>
        <taxon>Metazoa</taxon>
        <taxon>Ecdysozoa</taxon>
        <taxon>Arthropoda</taxon>
        <taxon>Hexapoda</taxon>
        <taxon>Insecta</taxon>
        <taxon>Pterygota</taxon>
        <taxon>Neoptera</taxon>
        <taxon>Paraneoptera</taxon>
        <taxon>Hemiptera</taxon>
        <taxon>Sternorrhyncha</taxon>
        <taxon>Psylloidea</taxon>
        <taxon>Psyllidae</taxon>
        <taxon>Diaphorininae</taxon>
        <taxon>Diaphorina</taxon>
    </lineage>
</organism>
<gene>
    <name evidence="3" type="primary">LOC103515037</name>
</gene>
<feature type="compositionally biased region" description="Acidic residues" evidence="1">
    <location>
        <begin position="273"/>
        <end position="318"/>
    </location>
</feature>
<feature type="compositionally biased region" description="Low complexity" evidence="1">
    <location>
        <begin position="353"/>
        <end position="366"/>
    </location>
</feature>
<dbReference type="KEGG" id="dci:103515037"/>
<proteinExistence type="predicted"/>
<feature type="compositionally biased region" description="Acidic residues" evidence="1">
    <location>
        <begin position="340"/>
        <end position="352"/>
    </location>
</feature>
<reference evidence="3" key="1">
    <citation type="submission" date="2025-08" db="UniProtKB">
        <authorList>
            <consortium name="RefSeq"/>
        </authorList>
    </citation>
    <scope>IDENTIFICATION</scope>
</reference>
<sequence>MTLCNILANPPFNIDVLNESPASIKSKLLSLPSLHQSIQTQIAGLLLSLSTGSSVQPYSVCPSTRLALYSTLEALILYTGSQVSDLSHYANVFYHAGLNDSYIEVRKLCQRGIETLEKIHHPKADSLNFVPENLAEEKLQLLAGAYTNHAMNGTESHDDEMEGNEKVTRDGDARLDKSANRHGIGKANAKGNATDKTNVDKPDVNGKQSKRKRDLETPDESENRNKKLKNDNKNDTGRKTKERTGMELAIVKNKDKVSQGKKGAIVNIVLDSDGSDEESDEEEDDDDEEEDSDEEDTDDDLESDVESDDSDFDDDNDDATSFPEAMMLMDIMQKMRSDYDGDFLEDDSDDESSLSLFDGDSDSANMDSDDDSDDNDNDDDRQGVVITEIVDEETTAIATDGTAEEGSDKTDKSIDDKRGDNDKSTDKSEPKKDNSDASKSGSATDKTKADKADNTDKNDPKKDKSDASKSGSATDKTKADKADADKAKTDKTKSDKSKTDKSIDAKSNIEKSNKANVDKAKTSKAGSETSKGKNAKSKDAKSGTGKAETEVRGKDKTSKGKGKSAEENKAMDIDVIDLDENESDEMGSENSEGNESSNKESDKRNEEREEITLSGDSQDEVITLDDKGEKEEEEDVGEEVSDCLKLFNVE</sequence>
<keyword evidence="2" id="KW-1185">Reference proteome</keyword>
<feature type="compositionally biased region" description="Basic and acidic residues" evidence="1">
    <location>
        <begin position="406"/>
        <end position="436"/>
    </location>
</feature>
<dbReference type="STRING" id="121845.A0A3Q0J587"/>
<dbReference type="GeneID" id="103515037"/>
<feature type="compositionally biased region" description="Basic and acidic residues" evidence="1">
    <location>
        <begin position="536"/>
        <end position="572"/>
    </location>
</feature>
<feature type="region of interest" description="Disordered" evidence="1">
    <location>
        <begin position="150"/>
        <end position="327"/>
    </location>
</feature>
<feature type="compositionally biased region" description="Acidic residues" evidence="1">
    <location>
        <begin position="631"/>
        <end position="641"/>
    </location>
</feature>
<feature type="compositionally biased region" description="Acidic residues" evidence="1">
    <location>
        <begin position="574"/>
        <end position="587"/>
    </location>
</feature>
<feature type="compositionally biased region" description="Acidic residues" evidence="1">
    <location>
        <begin position="367"/>
        <end position="379"/>
    </location>
</feature>
<feature type="compositionally biased region" description="Basic and acidic residues" evidence="1">
    <location>
        <begin position="597"/>
        <end position="611"/>
    </location>
</feature>
<feature type="compositionally biased region" description="Basic and acidic residues" evidence="1">
    <location>
        <begin position="163"/>
        <end position="179"/>
    </location>
</feature>
<feature type="compositionally biased region" description="Basic and acidic residues" evidence="1">
    <location>
        <begin position="445"/>
        <end position="467"/>
    </location>
</feature>
<dbReference type="RefSeq" id="XP_026683654.1">
    <property type="nucleotide sequence ID" value="XM_026827853.1"/>
</dbReference>